<evidence type="ECO:0000259" key="1">
    <source>
        <dbReference type="Pfam" id="PF08241"/>
    </source>
</evidence>
<organism evidence="2 3">
    <name type="scientific">Lysobacter helvus</name>
    <dbReference type="NCBI Taxonomy" id="2675059"/>
    <lineage>
        <taxon>Bacteria</taxon>
        <taxon>Pseudomonadati</taxon>
        <taxon>Pseudomonadota</taxon>
        <taxon>Gammaproteobacteria</taxon>
        <taxon>Lysobacterales</taxon>
        <taxon>Lysobacteraceae</taxon>
        <taxon>Lysobacter</taxon>
    </lineage>
</organism>
<name>A0ABN6G5B6_9GAMM</name>
<dbReference type="EMBL" id="AP024546">
    <property type="protein sequence ID" value="BCT94903.1"/>
    <property type="molecule type" value="Genomic_DNA"/>
</dbReference>
<reference evidence="2 3" key="1">
    <citation type="submission" date="2021-03" db="EMBL/GenBank/DDBJ databases">
        <title>Complete Genome Sequences of Two Lysobacter Strains Isolated from Sea Water (Lysobacter caseinilyticus) and Soil (Lysobacter helvus) in South Korea.</title>
        <authorList>
            <person name="Watanabe Y."/>
            <person name="Arakawa K."/>
        </authorList>
    </citation>
    <scope>NUCLEOTIDE SEQUENCE [LARGE SCALE GENOMIC DNA]</scope>
    <source>
        <strain evidence="2 3">D10</strain>
    </source>
</reference>
<dbReference type="Pfam" id="PF08241">
    <property type="entry name" value="Methyltransf_11"/>
    <property type="match status" value="1"/>
</dbReference>
<gene>
    <name evidence="2" type="ORF">LYSHEL_07740</name>
</gene>
<protein>
    <recommendedName>
        <fullName evidence="1">Methyltransferase type 11 domain-containing protein</fullName>
    </recommendedName>
</protein>
<dbReference type="InterPro" id="IPR013216">
    <property type="entry name" value="Methyltransf_11"/>
</dbReference>
<sequence length="246" mass="26600">MVAQRMSLRTLADPFFLAHRALRSEIASMAQAAQGVVLDVGCGTAPYRPLFAHATYFGVEVATSSEYGSKKGGADLLFDGRTLPVADASVDAVLCNQVLEHVFEPLPFLRELHRVLRPGGRLLMTVPFVWDEHEQPYDFARYSSFGLAHLARSAGFEVVESRRTLADASLFAQLWLAYWFKVVRRGNPSSMARKVVVAAMSAPVNLLGLALARVLPASPDLYLDNAIILARPGAMIGTTPNGGGAA</sequence>
<dbReference type="InterPro" id="IPR029063">
    <property type="entry name" value="SAM-dependent_MTases_sf"/>
</dbReference>
<dbReference type="Gene3D" id="3.40.50.150">
    <property type="entry name" value="Vaccinia Virus protein VP39"/>
    <property type="match status" value="1"/>
</dbReference>
<dbReference type="PANTHER" id="PTHR43591:SF24">
    <property type="entry name" value="2-METHOXY-6-POLYPRENYL-1,4-BENZOQUINOL METHYLASE, MITOCHONDRIAL"/>
    <property type="match status" value="1"/>
</dbReference>
<dbReference type="SUPFAM" id="SSF53335">
    <property type="entry name" value="S-adenosyl-L-methionine-dependent methyltransferases"/>
    <property type="match status" value="1"/>
</dbReference>
<feature type="domain" description="Methyltransferase type 11" evidence="1">
    <location>
        <begin position="38"/>
        <end position="123"/>
    </location>
</feature>
<dbReference type="Proteomes" id="UP000680514">
    <property type="component" value="Chromosome"/>
</dbReference>
<dbReference type="CDD" id="cd02440">
    <property type="entry name" value="AdoMet_MTases"/>
    <property type="match status" value="1"/>
</dbReference>
<evidence type="ECO:0000313" key="2">
    <source>
        <dbReference type="EMBL" id="BCT94903.1"/>
    </source>
</evidence>
<accession>A0ABN6G5B6</accession>
<dbReference type="PANTHER" id="PTHR43591">
    <property type="entry name" value="METHYLTRANSFERASE"/>
    <property type="match status" value="1"/>
</dbReference>
<evidence type="ECO:0000313" key="3">
    <source>
        <dbReference type="Proteomes" id="UP000680514"/>
    </source>
</evidence>
<proteinExistence type="predicted"/>
<keyword evidence="3" id="KW-1185">Reference proteome</keyword>